<keyword evidence="2" id="KW-0732">Signal</keyword>
<reference evidence="3 4" key="1">
    <citation type="submission" date="2019-03" db="EMBL/GenBank/DDBJ databases">
        <title>First draft genome of Liparis tanakae, snailfish: a comprehensive survey of snailfish specific genes.</title>
        <authorList>
            <person name="Kim W."/>
            <person name="Song I."/>
            <person name="Jeong J.-H."/>
            <person name="Kim D."/>
            <person name="Kim S."/>
            <person name="Ryu S."/>
            <person name="Song J.Y."/>
            <person name="Lee S.K."/>
        </authorList>
    </citation>
    <scope>NUCLEOTIDE SEQUENCE [LARGE SCALE GENOMIC DNA]</scope>
    <source>
        <tissue evidence="3">Muscle</tissue>
    </source>
</reference>
<evidence type="ECO:0000313" key="3">
    <source>
        <dbReference type="EMBL" id="TNN57563.1"/>
    </source>
</evidence>
<dbReference type="AlphaFoldDB" id="A0A4Z2GXR6"/>
<evidence type="ECO:0000256" key="1">
    <source>
        <dbReference type="SAM" id="MobiDB-lite"/>
    </source>
</evidence>
<evidence type="ECO:0000256" key="2">
    <source>
        <dbReference type="SAM" id="SignalP"/>
    </source>
</evidence>
<gene>
    <name evidence="3" type="ORF">EYF80_032229</name>
</gene>
<name>A0A4Z2GXR6_9TELE</name>
<protein>
    <recommendedName>
        <fullName evidence="5">Secreted protein</fullName>
    </recommendedName>
</protein>
<feature type="region of interest" description="Disordered" evidence="1">
    <location>
        <begin position="84"/>
        <end position="135"/>
    </location>
</feature>
<feature type="chain" id="PRO_5021434967" description="Secreted protein" evidence="2">
    <location>
        <begin position="27"/>
        <end position="135"/>
    </location>
</feature>
<organism evidence="3 4">
    <name type="scientific">Liparis tanakae</name>
    <name type="common">Tanaka's snailfish</name>
    <dbReference type="NCBI Taxonomy" id="230148"/>
    <lineage>
        <taxon>Eukaryota</taxon>
        <taxon>Metazoa</taxon>
        <taxon>Chordata</taxon>
        <taxon>Craniata</taxon>
        <taxon>Vertebrata</taxon>
        <taxon>Euteleostomi</taxon>
        <taxon>Actinopterygii</taxon>
        <taxon>Neopterygii</taxon>
        <taxon>Teleostei</taxon>
        <taxon>Neoteleostei</taxon>
        <taxon>Acanthomorphata</taxon>
        <taxon>Eupercaria</taxon>
        <taxon>Perciformes</taxon>
        <taxon>Cottioidei</taxon>
        <taxon>Cottales</taxon>
        <taxon>Liparidae</taxon>
        <taxon>Liparis</taxon>
    </lineage>
</organism>
<feature type="signal peptide" evidence="2">
    <location>
        <begin position="1"/>
        <end position="26"/>
    </location>
</feature>
<evidence type="ECO:0000313" key="4">
    <source>
        <dbReference type="Proteomes" id="UP000314294"/>
    </source>
</evidence>
<dbReference type="Proteomes" id="UP000314294">
    <property type="component" value="Unassembled WGS sequence"/>
</dbReference>
<dbReference type="EMBL" id="SRLO01000402">
    <property type="protein sequence ID" value="TNN57563.1"/>
    <property type="molecule type" value="Genomic_DNA"/>
</dbReference>
<comment type="caution">
    <text evidence="3">The sequence shown here is derived from an EMBL/GenBank/DDBJ whole genome shotgun (WGS) entry which is preliminary data.</text>
</comment>
<proteinExistence type="predicted"/>
<sequence length="135" mass="14149">MIKFHSFPFRLWATLYFLTNARLSALAPPPASPPLAPWVITPRTVFGTPSGCAGAGNQPERLATRRALPGFHTMSLLEEAEICVSGSRPDSRPCSSEHGASGGEGAEGGDDFNPDGGVAHDPACTLLHISPPGSR</sequence>
<evidence type="ECO:0008006" key="5">
    <source>
        <dbReference type="Google" id="ProtNLM"/>
    </source>
</evidence>
<keyword evidence="4" id="KW-1185">Reference proteome</keyword>
<accession>A0A4Z2GXR6</accession>